<evidence type="ECO:0000313" key="2">
    <source>
        <dbReference type="Proteomes" id="UP000299102"/>
    </source>
</evidence>
<protein>
    <submittedName>
        <fullName evidence="1">Uncharacterized protein</fullName>
    </submittedName>
</protein>
<dbReference type="AlphaFoldDB" id="A0A4C1Y5J8"/>
<dbReference type="EMBL" id="BGZK01001086">
    <property type="protein sequence ID" value="GBP70780.1"/>
    <property type="molecule type" value="Genomic_DNA"/>
</dbReference>
<gene>
    <name evidence="1" type="ORF">EVAR_52906_1</name>
</gene>
<dbReference type="Proteomes" id="UP000299102">
    <property type="component" value="Unassembled WGS sequence"/>
</dbReference>
<keyword evidence="2" id="KW-1185">Reference proteome</keyword>
<reference evidence="1 2" key="1">
    <citation type="journal article" date="2019" name="Commun. Biol.">
        <title>The bagworm genome reveals a unique fibroin gene that provides high tensile strength.</title>
        <authorList>
            <person name="Kono N."/>
            <person name="Nakamura H."/>
            <person name="Ohtoshi R."/>
            <person name="Tomita M."/>
            <person name="Numata K."/>
            <person name="Arakawa K."/>
        </authorList>
    </citation>
    <scope>NUCLEOTIDE SEQUENCE [LARGE SCALE GENOMIC DNA]</scope>
</reference>
<organism evidence="1 2">
    <name type="scientific">Eumeta variegata</name>
    <name type="common">Bagworm moth</name>
    <name type="synonym">Eumeta japonica</name>
    <dbReference type="NCBI Taxonomy" id="151549"/>
    <lineage>
        <taxon>Eukaryota</taxon>
        <taxon>Metazoa</taxon>
        <taxon>Ecdysozoa</taxon>
        <taxon>Arthropoda</taxon>
        <taxon>Hexapoda</taxon>
        <taxon>Insecta</taxon>
        <taxon>Pterygota</taxon>
        <taxon>Neoptera</taxon>
        <taxon>Endopterygota</taxon>
        <taxon>Lepidoptera</taxon>
        <taxon>Glossata</taxon>
        <taxon>Ditrysia</taxon>
        <taxon>Tineoidea</taxon>
        <taxon>Psychidae</taxon>
        <taxon>Oiketicinae</taxon>
        <taxon>Eumeta</taxon>
    </lineage>
</organism>
<proteinExistence type="predicted"/>
<name>A0A4C1Y5J8_EUMVA</name>
<sequence length="108" mass="11931">MKHSWERARCGDGVRRLAAAAANLAIYSQRRMLLMFTTCPNSAGARPTYPTLTTVTCDARAGGRLSEYLVTGLNQTRPQQFKLEPSYETASYHIEKLLEGFPALCSCA</sequence>
<evidence type="ECO:0000313" key="1">
    <source>
        <dbReference type="EMBL" id="GBP70780.1"/>
    </source>
</evidence>
<comment type="caution">
    <text evidence="1">The sequence shown here is derived from an EMBL/GenBank/DDBJ whole genome shotgun (WGS) entry which is preliminary data.</text>
</comment>
<accession>A0A4C1Y5J8</accession>